<keyword evidence="3 4" id="KW-0408">Iron</keyword>
<feature type="chain" id="PRO_5016460440" evidence="5">
    <location>
        <begin position="23"/>
        <end position="136"/>
    </location>
</feature>
<feature type="domain" description="Cytochrome c" evidence="6">
    <location>
        <begin position="33"/>
        <end position="111"/>
    </location>
</feature>
<dbReference type="GO" id="GO:0020037">
    <property type="term" value="F:heme binding"/>
    <property type="evidence" value="ECO:0007669"/>
    <property type="project" value="InterPro"/>
</dbReference>
<name>A0A328B140_9CAUL</name>
<comment type="caution">
    <text evidence="7">The sequence shown here is derived from an EMBL/GenBank/DDBJ whole genome shotgun (WGS) entry which is preliminary data.</text>
</comment>
<dbReference type="InterPro" id="IPR009056">
    <property type="entry name" value="Cyt_c-like_dom"/>
</dbReference>
<reference evidence="8" key="1">
    <citation type="submission" date="2018-05" db="EMBL/GenBank/DDBJ databases">
        <authorList>
            <person name="Li X."/>
        </authorList>
    </citation>
    <scope>NUCLEOTIDE SEQUENCE [LARGE SCALE GENOMIC DNA]</scope>
    <source>
        <strain evidence="8">HKS-05</strain>
    </source>
</reference>
<keyword evidence="2 4" id="KW-0479">Metal-binding</keyword>
<dbReference type="AlphaFoldDB" id="A0A328B140"/>
<dbReference type="GO" id="GO:0009055">
    <property type="term" value="F:electron transfer activity"/>
    <property type="evidence" value="ECO:0007669"/>
    <property type="project" value="InterPro"/>
</dbReference>
<protein>
    <submittedName>
        <fullName evidence="7">Cytochrome c</fullName>
    </submittedName>
</protein>
<keyword evidence="8" id="KW-1185">Reference proteome</keyword>
<evidence type="ECO:0000259" key="6">
    <source>
        <dbReference type="PROSITE" id="PS51007"/>
    </source>
</evidence>
<gene>
    <name evidence="7" type="ORF">DJ021_10940</name>
</gene>
<feature type="signal peptide" evidence="5">
    <location>
        <begin position="1"/>
        <end position="22"/>
    </location>
</feature>
<dbReference type="EMBL" id="QFYP01000001">
    <property type="protein sequence ID" value="RAK60285.1"/>
    <property type="molecule type" value="Genomic_DNA"/>
</dbReference>
<dbReference type="Gene3D" id="1.10.760.10">
    <property type="entry name" value="Cytochrome c-like domain"/>
    <property type="match status" value="1"/>
</dbReference>
<proteinExistence type="predicted"/>
<evidence type="ECO:0000256" key="3">
    <source>
        <dbReference type="ARBA" id="ARBA00023004"/>
    </source>
</evidence>
<accession>A0A328B140</accession>
<evidence type="ECO:0000256" key="1">
    <source>
        <dbReference type="ARBA" id="ARBA00022617"/>
    </source>
</evidence>
<dbReference type="Proteomes" id="UP000249842">
    <property type="component" value="Unassembled WGS sequence"/>
</dbReference>
<organism evidence="7 8">
    <name type="scientific">Phenylobacterium hankyongense</name>
    <dbReference type="NCBI Taxonomy" id="1813876"/>
    <lineage>
        <taxon>Bacteria</taxon>
        <taxon>Pseudomonadati</taxon>
        <taxon>Pseudomonadota</taxon>
        <taxon>Alphaproteobacteria</taxon>
        <taxon>Caulobacterales</taxon>
        <taxon>Caulobacteraceae</taxon>
        <taxon>Phenylobacterium</taxon>
    </lineage>
</organism>
<evidence type="ECO:0000313" key="7">
    <source>
        <dbReference type="EMBL" id="RAK60285.1"/>
    </source>
</evidence>
<sequence length="136" mass="14038">MTRIATLLASVAILAGAGVAHAASVNDGVYSADQAKRGQGQYDAECARCHGPTLGGGGGSPAISGPFWAQWEGRTLGELYHFTKASMPADGPGGLSNQAYADILAYMLSVNHYPAGKAELPADVEALKTIPIVRRP</sequence>
<dbReference type="GO" id="GO:0046872">
    <property type="term" value="F:metal ion binding"/>
    <property type="evidence" value="ECO:0007669"/>
    <property type="project" value="UniProtKB-KW"/>
</dbReference>
<dbReference type="Pfam" id="PF13442">
    <property type="entry name" value="Cytochrome_CBB3"/>
    <property type="match status" value="1"/>
</dbReference>
<evidence type="ECO:0000256" key="5">
    <source>
        <dbReference type="SAM" id="SignalP"/>
    </source>
</evidence>
<keyword evidence="5" id="KW-0732">Signal</keyword>
<dbReference type="SUPFAM" id="SSF46626">
    <property type="entry name" value="Cytochrome c"/>
    <property type="match status" value="1"/>
</dbReference>
<dbReference type="RefSeq" id="WP_111457578.1">
    <property type="nucleotide sequence ID" value="NZ_QFYP01000001.1"/>
</dbReference>
<evidence type="ECO:0000313" key="8">
    <source>
        <dbReference type="Proteomes" id="UP000249842"/>
    </source>
</evidence>
<dbReference type="PROSITE" id="PS51007">
    <property type="entry name" value="CYTC"/>
    <property type="match status" value="1"/>
</dbReference>
<keyword evidence="1 4" id="KW-0349">Heme</keyword>
<dbReference type="OrthoDB" id="7255288at2"/>
<evidence type="ECO:0000256" key="2">
    <source>
        <dbReference type="ARBA" id="ARBA00022723"/>
    </source>
</evidence>
<evidence type="ECO:0000256" key="4">
    <source>
        <dbReference type="PROSITE-ProRule" id="PRU00433"/>
    </source>
</evidence>
<dbReference type="InterPro" id="IPR036909">
    <property type="entry name" value="Cyt_c-like_dom_sf"/>
</dbReference>